<gene>
    <name evidence="6" type="primary">rsmH</name>
    <name evidence="7" type="ORF">JBKA6_1247</name>
</gene>
<comment type="subcellular location">
    <subcellularLocation>
        <location evidence="6">Cytoplasm</location>
    </subcellularLocation>
</comment>
<keyword evidence="4 6" id="KW-0808">Transferase</keyword>
<feature type="binding site" evidence="6">
    <location>
        <position position="54"/>
    </location>
    <ligand>
        <name>S-adenosyl-L-methionine</name>
        <dbReference type="ChEBI" id="CHEBI:59789"/>
    </ligand>
</feature>
<keyword evidence="5 6" id="KW-0949">S-adenosyl-L-methionine</keyword>
<dbReference type="Proteomes" id="UP000243197">
    <property type="component" value="Chromosome"/>
</dbReference>
<keyword evidence="6" id="KW-0963">Cytoplasm</keyword>
<feature type="binding site" evidence="6">
    <location>
        <position position="97"/>
    </location>
    <ligand>
        <name>S-adenosyl-L-methionine</name>
        <dbReference type="ChEBI" id="CHEBI:59789"/>
    </ligand>
</feature>
<dbReference type="Gene3D" id="3.40.50.150">
    <property type="entry name" value="Vaccinia Virus protein VP39"/>
    <property type="match status" value="1"/>
</dbReference>
<dbReference type="SUPFAM" id="SSF53335">
    <property type="entry name" value="S-adenosyl-L-methionine-dependent methyltransferases"/>
    <property type="match status" value="1"/>
</dbReference>
<dbReference type="HAMAP" id="MF_01007">
    <property type="entry name" value="16SrRNA_methyltr_H"/>
    <property type="match status" value="1"/>
</dbReference>
<evidence type="ECO:0000313" key="8">
    <source>
        <dbReference type="Proteomes" id="UP000243197"/>
    </source>
</evidence>
<dbReference type="EMBL" id="AP014564">
    <property type="protein sequence ID" value="BAV95260.1"/>
    <property type="molecule type" value="Genomic_DNA"/>
</dbReference>
<feature type="binding site" evidence="6">
    <location>
        <position position="104"/>
    </location>
    <ligand>
        <name>S-adenosyl-L-methionine</name>
        <dbReference type="ChEBI" id="CHEBI:59789"/>
    </ligand>
</feature>
<dbReference type="Gene3D" id="1.10.150.170">
    <property type="entry name" value="Putative methyltransferase TM0872, insert domain"/>
    <property type="match status" value="1"/>
</dbReference>
<dbReference type="Pfam" id="PF01795">
    <property type="entry name" value="Methyltransf_5"/>
    <property type="match status" value="1"/>
</dbReference>
<dbReference type="EC" id="2.1.1.199" evidence="6"/>
<feature type="binding site" evidence="6">
    <location>
        <begin position="34"/>
        <end position="36"/>
    </location>
    <ligand>
        <name>S-adenosyl-L-methionine</name>
        <dbReference type="ChEBI" id="CHEBI:59789"/>
    </ligand>
</feature>
<dbReference type="AlphaFoldDB" id="A0A1J1E5C9"/>
<evidence type="ECO:0000256" key="5">
    <source>
        <dbReference type="ARBA" id="ARBA00022691"/>
    </source>
</evidence>
<dbReference type="GO" id="GO:0005737">
    <property type="term" value="C:cytoplasm"/>
    <property type="evidence" value="ECO:0007669"/>
    <property type="project" value="UniProtKB-SubCell"/>
</dbReference>
<dbReference type="InterPro" id="IPR023397">
    <property type="entry name" value="SAM-dep_MeTrfase_MraW_recog"/>
</dbReference>
<keyword evidence="2 6" id="KW-0698">rRNA processing</keyword>
<name>A0A1J1E5C9_9FLAO</name>
<dbReference type="InterPro" id="IPR002903">
    <property type="entry name" value="RsmH"/>
</dbReference>
<comment type="similarity">
    <text evidence="1 6">Belongs to the methyltransferase superfamily. RsmH family.</text>
</comment>
<dbReference type="SUPFAM" id="SSF81799">
    <property type="entry name" value="Putative methyltransferase TM0872, insert domain"/>
    <property type="match status" value="1"/>
</dbReference>
<keyword evidence="3 6" id="KW-0489">Methyltransferase</keyword>
<dbReference type="KEGG" id="ise:JBKA6_1247"/>
<sequence length="303" mass="34963">MIYEYHNPVLLSESIIGLDINRDGIYVDVTFGGGGHSAEILNNLGEKGMLFAFDQDKDSLKNAIDDPRFMLINQNFKYLKNYLKFYKITKVDGIIADLGVSSHQLDTEHRGFSIRYNGDLDMRMNTDMNHSAMDIINTYQEEELSDIFNKYGEIKNYKVIAQTICVARKKRNIKNISDLKEILSVFYTDRMWHKFFAKLFQAIRIEVNDELNSLKVLLKDSQDVLNVGGRLVVISYHSLEDRLVKRFIKNGVFESEIEKDIYGNTATSPPFKAVNKRVIKPSYQEVSHNNRSRSARLRIAVKV</sequence>
<dbReference type="PANTHER" id="PTHR11265">
    <property type="entry name" value="S-ADENOSYL-METHYLTRANSFERASE MRAW"/>
    <property type="match status" value="1"/>
</dbReference>
<keyword evidence="8" id="KW-1185">Reference proteome</keyword>
<dbReference type="GO" id="GO:0070475">
    <property type="term" value="P:rRNA base methylation"/>
    <property type="evidence" value="ECO:0007669"/>
    <property type="project" value="UniProtKB-UniRule"/>
</dbReference>
<dbReference type="GO" id="GO:0071424">
    <property type="term" value="F:rRNA (cytosine-N4-)-methyltransferase activity"/>
    <property type="evidence" value="ECO:0007669"/>
    <property type="project" value="UniProtKB-UniRule"/>
</dbReference>
<dbReference type="PANTHER" id="PTHR11265:SF0">
    <property type="entry name" value="12S RRNA N4-METHYLCYTIDINE METHYLTRANSFERASE"/>
    <property type="match status" value="1"/>
</dbReference>
<comment type="function">
    <text evidence="6">Specifically methylates the N4 position of cytidine in position 1402 (C1402) of 16S rRNA.</text>
</comment>
<evidence type="ECO:0000256" key="1">
    <source>
        <dbReference type="ARBA" id="ARBA00010396"/>
    </source>
</evidence>
<proteinExistence type="inferred from homology"/>
<evidence type="ECO:0000256" key="6">
    <source>
        <dbReference type="HAMAP-Rule" id="MF_01007"/>
    </source>
</evidence>
<dbReference type="NCBIfam" id="TIGR00006">
    <property type="entry name" value="16S rRNA (cytosine(1402)-N(4))-methyltransferase RsmH"/>
    <property type="match status" value="1"/>
</dbReference>
<dbReference type="RefSeq" id="WP_096686913.1">
    <property type="nucleotide sequence ID" value="NZ_AP014564.1"/>
</dbReference>
<dbReference type="PIRSF" id="PIRSF004486">
    <property type="entry name" value="MraW"/>
    <property type="match status" value="1"/>
</dbReference>
<evidence type="ECO:0000256" key="2">
    <source>
        <dbReference type="ARBA" id="ARBA00022552"/>
    </source>
</evidence>
<accession>A0A1J1E5C9</accession>
<organism evidence="7 8">
    <name type="scientific">Ichthyobacterium seriolicida</name>
    <dbReference type="NCBI Taxonomy" id="242600"/>
    <lineage>
        <taxon>Bacteria</taxon>
        <taxon>Pseudomonadati</taxon>
        <taxon>Bacteroidota</taxon>
        <taxon>Flavobacteriia</taxon>
        <taxon>Flavobacteriales</taxon>
        <taxon>Ichthyobacteriaceae</taxon>
        <taxon>Ichthyobacterium</taxon>
    </lineage>
</organism>
<protein>
    <recommendedName>
        <fullName evidence="6">Ribosomal RNA small subunit methyltransferase H</fullName>
        <ecNumber evidence="6">2.1.1.199</ecNumber>
    </recommendedName>
    <alternativeName>
        <fullName evidence="6">16S rRNA m(4)C1402 methyltransferase</fullName>
    </alternativeName>
    <alternativeName>
        <fullName evidence="6">rRNA (cytosine-N(4)-)-methyltransferase RsmH</fullName>
    </alternativeName>
</protein>
<dbReference type="InterPro" id="IPR029063">
    <property type="entry name" value="SAM-dependent_MTases_sf"/>
</dbReference>
<dbReference type="OrthoDB" id="9806637at2"/>
<evidence type="ECO:0000313" key="7">
    <source>
        <dbReference type="EMBL" id="BAV95260.1"/>
    </source>
</evidence>
<comment type="catalytic activity">
    <reaction evidence="6">
        <text>cytidine(1402) in 16S rRNA + S-adenosyl-L-methionine = N(4)-methylcytidine(1402) in 16S rRNA + S-adenosyl-L-homocysteine + H(+)</text>
        <dbReference type="Rhea" id="RHEA:42928"/>
        <dbReference type="Rhea" id="RHEA-COMP:10286"/>
        <dbReference type="Rhea" id="RHEA-COMP:10287"/>
        <dbReference type="ChEBI" id="CHEBI:15378"/>
        <dbReference type="ChEBI" id="CHEBI:57856"/>
        <dbReference type="ChEBI" id="CHEBI:59789"/>
        <dbReference type="ChEBI" id="CHEBI:74506"/>
        <dbReference type="ChEBI" id="CHEBI:82748"/>
        <dbReference type="EC" id="2.1.1.199"/>
    </reaction>
</comment>
<feature type="binding site" evidence="6">
    <location>
        <position position="76"/>
    </location>
    <ligand>
        <name>S-adenosyl-L-methionine</name>
        <dbReference type="ChEBI" id="CHEBI:59789"/>
    </ligand>
</feature>
<evidence type="ECO:0000256" key="4">
    <source>
        <dbReference type="ARBA" id="ARBA00022679"/>
    </source>
</evidence>
<evidence type="ECO:0000256" key="3">
    <source>
        <dbReference type="ARBA" id="ARBA00022603"/>
    </source>
</evidence>
<reference evidence="7 8" key="1">
    <citation type="submission" date="2014-03" db="EMBL/GenBank/DDBJ databases">
        <title>complete genome sequence of Flavobacteriaceae bacterium JBKA-6.</title>
        <authorList>
            <person name="Takano T."/>
            <person name="Nakamura Y."/>
            <person name="Takuma S."/>
            <person name="Yasuike M."/>
            <person name="Matsuyama T."/>
            <person name="Sakai T."/>
            <person name="Fujiwara A."/>
            <person name="Kimoto K."/>
            <person name="Fukuda Y."/>
            <person name="Kondo H."/>
            <person name="Hirono I."/>
            <person name="Nakayasu C."/>
        </authorList>
    </citation>
    <scope>NUCLEOTIDE SEQUENCE [LARGE SCALE GENOMIC DNA]</scope>
    <source>
        <strain evidence="7 8">JBKA-6</strain>
    </source>
</reference>